<evidence type="ECO:0000313" key="2">
    <source>
        <dbReference type="EMBL" id="PIV08809.1"/>
    </source>
</evidence>
<dbReference type="GO" id="GO:0006313">
    <property type="term" value="P:DNA transposition"/>
    <property type="evidence" value="ECO:0007669"/>
    <property type="project" value="InterPro"/>
</dbReference>
<evidence type="ECO:0000313" key="3">
    <source>
        <dbReference type="Proteomes" id="UP000230119"/>
    </source>
</evidence>
<dbReference type="PANTHER" id="PTHR34322">
    <property type="entry name" value="TRANSPOSASE, Y1_TNP DOMAIN-CONTAINING"/>
    <property type="match status" value="1"/>
</dbReference>
<dbReference type="EMBL" id="PEVA01000032">
    <property type="protein sequence ID" value="PIV08809.1"/>
    <property type="molecule type" value="Genomic_DNA"/>
</dbReference>
<dbReference type="AlphaFoldDB" id="A0A2M7BTJ0"/>
<dbReference type="Proteomes" id="UP000230119">
    <property type="component" value="Unassembled WGS sequence"/>
</dbReference>
<sequence>MPGRPHPLITGNIYHIYNKTIEKREVFIERYCDVFIKTACYYRSSQSILRFSNLKKLSPTLLDYYEKRVLDERTFRVTILAYCLMPTHYHILIRQNQDKGISFFVSQLQNSFTRFYNLKSLRTGPIFLEKFKSRPIVSEEVLKHVSRYIHLNPYSSGLIQKTNEIERYPYSSFFEYVEARGRSLCDPTTVLSFFDGDRKRYKDFVLDNAEYQKTLEYCKYSNRW</sequence>
<dbReference type="InterPro" id="IPR002686">
    <property type="entry name" value="Transposase_17"/>
</dbReference>
<dbReference type="Gene3D" id="3.30.70.1290">
    <property type="entry name" value="Transposase IS200-like"/>
    <property type="match status" value="1"/>
</dbReference>
<dbReference type="GO" id="GO:0003677">
    <property type="term" value="F:DNA binding"/>
    <property type="evidence" value="ECO:0007669"/>
    <property type="project" value="InterPro"/>
</dbReference>
<name>A0A2M7BTJ0_9BACT</name>
<dbReference type="PANTHER" id="PTHR34322:SF2">
    <property type="entry name" value="TRANSPOSASE IS200-LIKE DOMAIN-CONTAINING PROTEIN"/>
    <property type="match status" value="1"/>
</dbReference>
<dbReference type="InterPro" id="IPR036515">
    <property type="entry name" value="Transposase_17_sf"/>
</dbReference>
<protein>
    <recommendedName>
        <fullName evidence="1">Transposase IS200-like domain-containing protein</fullName>
    </recommendedName>
</protein>
<dbReference type="Pfam" id="PF01797">
    <property type="entry name" value="Y1_Tnp"/>
    <property type="match status" value="1"/>
</dbReference>
<dbReference type="SUPFAM" id="SSF143422">
    <property type="entry name" value="Transposase IS200-like"/>
    <property type="match status" value="1"/>
</dbReference>
<dbReference type="GO" id="GO:0004803">
    <property type="term" value="F:transposase activity"/>
    <property type="evidence" value="ECO:0007669"/>
    <property type="project" value="InterPro"/>
</dbReference>
<comment type="caution">
    <text evidence="2">The sequence shown here is derived from an EMBL/GenBank/DDBJ whole genome shotgun (WGS) entry which is preliminary data.</text>
</comment>
<proteinExistence type="predicted"/>
<feature type="domain" description="Transposase IS200-like" evidence="1">
    <location>
        <begin position="9"/>
        <end position="152"/>
    </location>
</feature>
<organism evidence="2 3">
    <name type="scientific">Candidatus Roizmanbacteria bacterium CG03_land_8_20_14_0_80_39_12</name>
    <dbReference type="NCBI Taxonomy" id="1974847"/>
    <lineage>
        <taxon>Bacteria</taxon>
        <taxon>Candidatus Roizmaniibacteriota</taxon>
    </lineage>
</organism>
<accession>A0A2M7BTJ0</accession>
<dbReference type="SMART" id="SM01321">
    <property type="entry name" value="Y1_Tnp"/>
    <property type="match status" value="1"/>
</dbReference>
<evidence type="ECO:0000259" key="1">
    <source>
        <dbReference type="SMART" id="SM01321"/>
    </source>
</evidence>
<reference evidence="3" key="1">
    <citation type="submission" date="2017-09" db="EMBL/GenBank/DDBJ databases">
        <title>Depth-based differentiation of microbial function through sediment-hosted aquifers and enrichment of novel symbionts in the deep terrestrial subsurface.</title>
        <authorList>
            <person name="Probst A.J."/>
            <person name="Ladd B."/>
            <person name="Jarett J.K."/>
            <person name="Geller-Mcgrath D.E."/>
            <person name="Sieber C.M.K."/>
            <person name="Emerson J.B."/>
            <person name="Anantharaman K."/>
            <person name="Thomas B.C."/>
            <person name="Malmstrom R."/>
            <person name="Stieglmeier M."/>
            <person name="Klingl A."/>
            <person name="Woyke T."/>
            <person name="Ryan C.M."/>
            <person name="Banfield J.F."/>
        </authorList>
    </citation>
    <scope>NUCLEOTIDE SEQUENCE [LARGE SCALE GENOMIC DNA]</scope>
</reference>
<gene>
    <name evidence="2" type="ORF">COS52_00775</name>
</gene>